<protein>
    <submittedName>
        <fullName evidence="4">Ankyrin repeat domain-containing protein</fullName>
    </submittedName>
</protein>
<dbReference type="Proteomes" id="UP001169069">
    <property type="component" value="Unassembled WGS sequence"/>
</dbReference>
<organism evidence="4 5">
    <name type="scientific">Sulfurovum zhangzhouensis</name>
    <dbReference type="NCBI Taxonomy" id="3019067"/>
    <lineage>
        <taxon>Bacteria</taxon>
        <taxon>Pseudomonadati</taxon>
        <taxon>Campylobacterota</taxon>
        <taxon>Epsilonproteobacteria</taxon>
        <taxon>Campylobacterales</taxon>
        <taxon>Sulfurovaceae</taxon>
        <taxon>Sulfurovum</taxon>
    </lineage>
</organism>
<dbReference type="InterPro" id="IPR002110">
    <property type="entry name" value="Ankyrin_rpt"/>
</dbReference>
<dbReference type="InterPro" id="IPR036770">
    <property type="entry name" value="Ankyrin_rpt-contain_sf"/>
</dbReference>
<reference evidence="4" key="1">
    <citation type="submission" date="2023-01" db="EMBL/GenBank/DDBJ databases">
        <title>Sulfurovum sp. zt1-1 genome assembly.</title>
        <authorList>
            <person name="Wang J."/>
        </authorList>
    </citation>
    <scope>NUCLEOTIDE SEQUENCE</scope>
    <source>
        <strain evidence="4">Zt1-1</strain>
    </source>
</reference>
<evidence type="ECO:0000313" key="4">
    <source>
        <dbReference type="EMBL" id="MDM5271768.1"/>
    </source>
</evidence>
<keyword evidence="2 3" id="KW-0040">ANK repeat</keyword>
<dbReference type="RefSeq" id="WP_289413495.1">
    <property type="nucleotide sequence ID" value="NZ_JAQIBD010000002.1"/>
</dbReference>
<dbReference type="InterPro" id="IPR050776">
    <property type="entry name" value="Ank_Repeat/CDKN_Inhibitor"/>
</dbReference>
<dbReference type="SMART" id="SM00248">
    <property type="entry name" value="ANK"/>
    <property type="match status" value="3"/>
</dbReference>
<gene>
    <name evidence="4" type="ORF">PGH07_06235</name>
</gene>
<evidence type="ECO:0000256" key="3">
    <source>
        <dbReference type="PROSITE-ProRule" id="PRU00023"/>
    </source>
</evidence>
<evidence type="ECO:0000256" key="1">
    <source>
        <dbReference type="ARBA" id="ARBA00022737"/>
    </source>
</evidence>
<comment type="caution">
    <text evidence="4">The sequence shown here is derived from an EMBL/GenBank/DDBJ whole genome shotgun (WGS) entry which is preliminary data.</text>
</comment>
<accession>A0ABT7QYB3</accession>
<dbReference type="PROSITE" id="PS50088">
    <property type="entry name" value="ANK_REPEAT"/>
    <property type="match status" value="1"/>
</dbReference>
<name>A0ABT7QYB3_9BACT</name>
<keyword evidence="5" id="KW-1185">Reference proteome</keyword>
<dbReference type="Pfam" id="PF12796">
    <property type="entry name" value="Ank_2"/>
    <property type="match status" value="1"/>
</dbReference>
<dbReference type="SUPFAM" id="SSF48403">
    <property type="entry name" value="Ankyrin repeat"/>
    <property type="match status" value="1"/>
</dbReference>
<dbReference type="PANTHER" id="PTHR24201:SF2">
    <property type="entry name" value="ANKYRIN REPEAT DOMAIN-CONTAINING PROTEIN 42"/>
    <property type="match status" value="1"/>
</dbReference>
<dbReference type="PANTHER" id="PTHR24201">
    <property type="entry name" value="ANK_REP_REGION DOMAIN-CONTAINING PROTEIN"/>
    <property type="match status" value="1"/>
</dbReference>
<sequence>MTLYAFASQYPVLQKKEELLLNSGFDREIDPFKVVAYFIKKGDLEIIRELIESGYDINSAESGDFGSSLLHNAIRYDQMEIFHYLLDQGADIDFVDAVGWTPLMEAIIDAKPAYGKILVDKGCNQNIANKRGVTAKQMAQMFGQHEFLIFLD</sequence>
<dbReference type="PROSITE" id="PS50297">
    <property type="entry name" value="ANK_REP_REGION"/>
    <property type="match status" value="1"/>
</dbReference>
<proteinExistence type="predicted"/>
<evidence type="ECO:0000313" key="5">
    <source>
        <dbReference type="Proteomes" id="UP001169069"/>
    </source>
</evidence>
<feature type="repeat" description="ANK" evidence="3">
    <location>
        <begin position="65"/>
        <end position="97"/>
    </location>
</feature>
<dbReference type="Gene3D" id="1.25.40.20">
    <property type="entry name" value="Ankyrin repeat-containing domain"/>
    <property type="match status" value="2"/>
</dbReference>
<evidence type="ECO:0000256" key="2">
    <source>
        <dbReference type="ARBA" id="ARBA00023043"/>
    </source>
</evidence>
<keyword evidence="1" id="KW-0677">Repeat</keyword>
<dbReference type="EMBL" id="JAQIBD010000002">
    <property type="protein sequence ID" value="MDM5271768.1"/>
    <property type="molecule type" value="Genomic_DNA"/>
</dbReference>